<dbReference type="Pfam" id="PF01963">
    <property type="entry name" value="TraB_PrgY_gumN"/>
    <property type="match status" value="1"/>
</dbReference>
<evidence type="ECO:0000313" key="2">
    <source>
        <dbReference type="Proteomes" id="UP000053455"/>
    </source>
</evidence>
<gene>
    <name evidence="1" type="ORF">AAV99_09440</name>
</gene>
<organism evidence="1 2">
    <name type="scientific">Aurantiacibacter marinus</name>
    <dbReference type="NCBI Taxonomy" id="874156"/>
    <lineage>
        <taxon>Bacteria</taxon>
        <taxon>Pseudomonadati</taxon>
        <taxon>Pseudomonadota</taxon>
        <taxon>Alphaproteobacteria</taxon>
        <taxon>Sphingomonadales</taxon>
        <taxon>Erythrobacteraceae</taxon>
        <taxon>Aurantiacibacter</taxon>
    </lineage>
</organism>
<dbReference type="InterPro" id="IPR047111">
    <property type="entry name" value="YbaP-like"/>
</dbReference>
<evidence type="ECO:0000313" key="1">
    <source>
        <dbReference type="EMBL" id="KLI63907.1"/>
    </source>
</evidence>
<sequence length="344" mass="38512">MAAQLRPMQWHDLRRTMIRTAGPLTALLLALFSALLPALPAAAQGQQVQQQQRQFEFTQDYDPSPAIWELSDEDTTIYLLGTIHALPRGFRWRSERLNEIIDTADVLVVESSTYAEVPDAIDLDSKLVARIANRLPTSNRLSNAGNTRWRELVGMSGLDFASIDTMPVLLGLLTVGMSGGEFDTSSTLYGVETVLEREFMRSGRPIRTIEDSGEVMYSLLRLDNSEILRELDTSLTAWDGKSLSEFFDEDYAERYGDAYWEAEHNWARGIVADDFELGLGSGAIGRAFDYNLLDRRNAAWAIWLEERLEQPGTVLLAVGAGHFEGESSLLNMLMARGLEADRIE</sequence>
<reference evidence="1 2" key="1">
    <citation type="submission" date="2015-04" db="EMBL/GenBank/DDBJ databases">
        <title>The draft genome sequence of Erythrobacter marinus HWDM-33.</title>
        <authorList>
            <person name="Zhuang L."/>
            <person name="Liu Y."/>
            <person name="Shao Z."/>
        </authorList>
    </citation>
    <scope>NUCLEOTIDE SEQUENCE [LARGE SCALE GENOMIC DNA]</scope>
    <source>
        <strain evidence="1 2">HWDM-33</strain>
    </source>
</reference>
<dbReference type="CDD" id="cd14789">
    <property type="entry name" value="Tiki"/>
    <property type="match status" value="1"/>
</dbReference>
<protein>
    <recommendedName>
        <fullName evidence="3">Polysaccharide biosynthesis protein GumN</fullName>
    </recommendedName>
</protein>
<dbReference type="STRING" id="874156.GCA_001021555_01427"/>
<dbReference type="InterPro" id="IPR002816">
    <property type="entry name" value="TraB/PrgY/GumN_fam"/>
</dbReference>
<proteinExistence type="predicted"/>
<dbReference type="PATRIC" id="fig|874156.12.peg.1936"/>
<keyword evidence="2" id="KW-1185">Reference proteome</keyword>
<evidence type="ECO:0008006" key="3">
    <source>
        <dbReference type="Google" id="ProtNLM"/>
    </source>
</evidence>
<comment type="caution">
    <text evidence="1">The sequence shown here is derived from an EMBL/GenBank/DDBJ whole genome shotgun (WGS) entry which is preliminary data.</text>
</comment>
<accession>A0A0H0XPQ7</accession>
<name>A0A0H0XPQ7_9SPHN</name>
<dbReference type="AlphaFoldDB" id="A0A0H0XPQ7"/>
<dbReference type="PANTHER" id="PTHR40590">
    <property type="entry name" value="CYTOPLASMIC PROTEIN-RELATED"/>
    <property type="match status" value="1"/>
</dbReference>
<dbReference type="PANTHER" id="PTHR40590:SF1">
    <property type="entry name" value="CYTOPLASMIC PROTEIN"/>
    <property type="match status" value="1"/>
</dbReference>
<dbReference type="EMBL" id="LBHU01000002">
    <property type="protein sequence ID" value="KLI63907.1"/>
    <property type="molecule type" value="Genomic_DNA"/>
</dbReference>
<dbReference type="OrthoDB" id="9806326at2"/>
<dbReference type="Proteomes" id="UP000053455">
    <property type="component" value="Unassembled WGS sequence"/>
</dbReference>